<accession>A0A2S9WT14</accession>
<protein>
    <recommendedName>
        <fullName evidence="3">DUF3095 domain-containing protein</fullName>
    </recommendedName>
</protein>
<dbReference type="Proteomes" id="UP000239532">
    <property type="component" value="Unassembled WGS sequence"/>
</dbReference>
<dbReference type="OrthoDB" id="5342145at2"/>
<evidence type="ECO:0008006" key="3">
    <source>
        <dbReference type="Google" id="ProtNLM"/>
    </source>
</evidence>
<keyword evidence="2" id="KW-1185">Reference proteome</keyword>
<sequence length="386" mass="43874">MHQDRSAHFYSDLYVYSGQLVEIYADHTHFCLVPDDWFIIVTDVENSTIAVQNGKQQEVNLAATGSIVACLNIAREAGVDIPFFFGGDGATLLVPKLIKESCLQALTYHQERCLTSFDFYLRVGYRTVKEMRHRGCVLNISKFQRNSYHVMPLIQGDALQRAESEIKSNEAQDLGITQLETQLLNLEGMECKWDKISPPQEQNEVLALIVNATDVSLQHDIYAAILKEMDRIYGEDHQRSPVTMEHLKMVNSLSQLKNEIKVKYATSGLRKIISTAARSIFGSFYVKYTEKGRNYLNELIQLTEVLLLDGSINTVIAGTVEKRKEFFKMLDNMERNDQIQYGYYSSKSSILSCYVTAIDDYHIHFLDGDNGGYTRASKVLKKKLSA</sequence>
<organism evidence="1 2">
    <name type="scientific">Nonlabens agnitus</name>
    <dbReference type="NCBI Taxonomy" id="870484"/>
    <lineage>
        <taxon>Bacteria</taxon>
        <taxon>Pseudomonadati</taxon>
        <taxon>Bacteroidota</taxon>
        <taxon>Flavobacteriia</taxon>
        <taxon>Flavobacteriales</taxon>
        <taxon>Flavobacteriaceae</taxon>
        <taxon>Nonlabens</taxon>
    </lineage>
</organism>
<name>A0A2S9WT14_9FLAO</name>
<evidence type="ECO:0000313" key="1">
    <source>
        <dbReference type="EMBL" id="PRP66632.1"/>
    </source>
</evidence>
<dbReference type="AlphaFoldDB" id="A0A2S9WT14"/>
<dbReference type="InterPro" id="IPR021445">
    <property type="entry name" value="DUF3095"/>
</dbReference>
<proteinExistence type="predicted"/>
<comment type="caution">
    <text evidence="1">The sequence shown here is derived from an EMBL/GenBank/DDBJ whole genome shotgun (WGS) entry which is preliminary data.</text>
</comment>
<evidence type="ECO:0000313" key="2">
    <source>
        <dbReference type="Proteomes" id="UP000239532"/>
    </source>
</evidence>
<dbReference type="Pfam" id="PF11294">
    <property type="entry name" value="DUF3095"/>
    <property type="match status" value="1"/>
</dbReference>
<gene>
    <name evidence="1" type="ORF">BST86_05710</name>
</gene>
<reference evidence="1 2" key="1">
    <citation type="submission" date="2016-11" db="EMBL/GenBank/DDBJ databases">
        <title>Trade-off between light-utilization and light-protection in marine flavobacteria.</title>
        <authorList>
            <person name="Kumagai Y."/>
        </authorList>
    </citation>
    <scope>NUCLEOTIDE SEQUENCE [LARGE SCALE GENOMIC DNA]</scope>
    <source>
        <strain evidence="1 2">JCM 17109</strain>
    </source>
</reference>
<dbReference type="EMBL" id="MQUC01000003">
    <property type="protein sequence ID" value="PRP66632.1"/>
    <property type="molecule type" value="Genomic_DNA"/>
</dbReference>